<proteinExistence type="inferred from homology"/>
<feature type="site" description="Involved in the stabilization of negative charge on the oxyanion by the formation of the oxyanion hole" evidence="9">
    <location>
        <position position="171"/>
    </location>
</feature>
<keyword evidence="5 9" id="KW-0068">Autocatalytic cleavage</keyword>
<feature type="site" description="Involved in the stabilization of negative charge on the oxyanion by the formation of the oxyanion hole" evidence="9">
    <location>
        <position position="172"/>
    </location>
</feature>
<comment type="function">
    <text evidence="9">Catalyzes two activities which are involved in the cyclic version of arginine biosynthesis: the synthesis of acetylglutamate from glutamate and acetyl-CoA, and of ornithine by transacetylation between acetylornithine and glutamate.</text>
</comment>
<evidence type="ECO:0000256" key="2">
    <source>
        <dbReference type="ARBA" id="ARBA00022571"/>
    </source>
</evidence>
<dbReference type="CDD" id="cd02152">
    <property type="entry name" value="OAT"/>
    <property type="match status" value="1"/>
</dbReference>
<dbReference type="EC" id="2.3.1.35" evidence="9"/>
<protein>
    <recommendedName>
        <fullName evidence="9">Arginine biosynthesis bifunctional protein ArgJ, mitochondrial</fullName>
    </recommendedName>
    <domain>
        <recommendedName>
            <fullName evidence="9">Glutamate N-acetyltransferase</fullName>
            <shortName evidence="9">GAT</shortName>
            <ecNumber evidence="9">2.3.1.35</ecNumber>
        </recommendedName>
        <alternativeName>
            <fullName evidence="9">Ornithine acetyltransferase</fullName>
            <shortName evidence="9">OATase</shortName>
        </alternativeName>
        <alternativeName>
            <fullName evidence="9">Ornithine transacetylase</fullName>
        </alternativeName>
    </domain>
    <domain>
        <recommendedName>
            <fullName evidence="9">Amino-acid acetyltransferase</fullName>
            <ecNumber evidence="9">2.3.1.1</ecNumber>
        </recommendedName>
        <alternativeName>
            <fullName evidence="9">N-acetylglutamate synthase</fullName>
            <shortName evidence="9">AGS</shortName>
        </alternativeName>
    </domain>
    <component>
        <recommendedName>
            <fullName evidence="9">Arginine biosynthesis bifunctional protein ArgJ alpha chain</fullName>
        </recommendedName>
    </component>
    <component>
        <recommendedName>
            <fullName evidence="9">Arginine biosynthesis bifunctional protein ArgJ beta chain</fullName>
        </recommendedName>
    </component>
</protein>
<dbReference type="PANTHER" id="PTHR23100:SF0">
    <property type="entry name" value="ARGININE BIOSYNTHESIS BIFUNCTIONAL PROTEIN ARGJ, MITOCHONDRIAL"/>
    <property type="match status" value="1"/>
</dbReference>
<feature type="chain" id="PRO_5041030138" description="Arginine biosynthesis bifunctional protein ArgJ alpha chain" evidence="9">
    <location>
        <begin position="1"/>
        <end position="248"/>
    </location>
</feature>
<dbReference type="GO" id="GO:0005759">
    <property type="term" value="C:mitochondrial matrix"/>
    <property type="evidence" value="ECO:0007669"/>
    <property type="project" value="UniProtKB-SubCell"/>
</dbReference>
<dbReference type="Proteomes" id="UP001151518">
    <property type="component" value="Unassembled WGS sequence"/>
</dbReference>
<feature type="active site" description="Nucleophile" evidence="9">
    <location>
        <position position="249"/>
    </location>
</feature>
<comment type="caution">
    <text evidence="10">The sequence shown here is derived from an EMBL/GenBank/DDBJ whole genome shotgun (WGS) entry which is preliminary data.</text>
</comment>
<dbReference type="InterPro" id="IPR042195">
    <property type="entry name" value="ArgJ_beta_C"/>
</dbReference>
<dbReference type="InterPro" id="IPR016117">
    <property type="entry name" value="ArgJ-like_dom_sf"/>
</dbReference>
<comment type="pathway">
    <text evidence="9">Amino-acid biosynthesis; L-arginine biosynthesis; N(2)-acetyl-L-ornithine from L-glutamate: step 1/4.</text>
</comment>
<keyword evidence="7 9" id="KW-0511">Multifunctional enzyme</keyword>
<organism evidence="10 11">
    <name type="scientific">Coemansia spiralis</name>
    <dbReference type="NCBI Taxonomy" id="417178"/>
    <lineage>
        <taxon>Eukaryota</taxon>
        <taxon>Fungi</taxon>
        <taxon>Fungi incertae sedis</taxon>
        <taxon>Zoopagomycota</taxon>
        <taxon>Kickxellomycotina</taxon>
        <taxon>Kickxellomycetes</taxon>
        <taxon>Kickxellales</taxon>
        <taxon>Kickxellaceae</taxon>
        <taxon>Coemansia</taxon>
    </lineage>
</organism>
<feature type="binding site" evidence="9">
    <location>
        <position position="469"/>
    </location>
    <ligand>
        <name>substrate</name>
    </ligand>
</feature>
<comment type="PTM">
    <text evidence="9">The alpha and beta chains are autoproteolytically processed from a single precursor protein within the mitochondrion.</text>
</comment>
<dbReference type="EMBL" id="JANBTW010000064">
    <property type="protein sequence ID" value="KAJ2673793.1"/>
    <property type="molecule type" value="Genomic_DNA"/>
</dbReference>
<dbReference type="GO" id="GO:0006526">
    <property type="term" value="P:L-arginine biosynthetic process"/>
    <property type="evidence" value="ECO:0007669"/>
    <property type="project" value="UniProtKB-UniRule"/>
</dbReference>
<evidence type="ECO:0000256" key="6">
    <source>
        <dbReference type="ARBA" id="ARBA00023128"/>
    </source>
</evidence>
<dbReference type="GO" id="GO:0004358">
    <property type="term" value="F:L-glutamate N-acetyltransferase activity, acting on acetyl-L-ornithine as donor"/>
    <property type="evidence" value="ECO:0007669"/>
    <property type="project" value="UniProtKB-UniRule"/>
</dbReference>
<evidence type="ECO:0000256" key="4">
    <source>
        <dbReference type="ARBA" id="ARBA00022679"/>
    </source>
</evidence>
<dbReference type="OrthoDB" id="4199794at2759"/>
<accession>A0A9W8KX25</accession>
<dbReference type="GO" id="GO:0006592">
    <property type="term" value="P:ornithine biosynthetic process"/>
    <property type="evidence" value="ECO:0007669"/>
    <property type="project" value="TreeGrafter"/>
</dbReference>
<keyword evidence="6 9" id="KW-0496">Mitochondrion</keyword>
<keyword evidence="4 9" id="KW-0808">Transferase</keyword>
<comment type="similarity">
    <text evidence="1 9">Belongs to the ArgJ family.</text>
</comment>
<feature type="site" description="Cleavage; by autolysis" evidence="9">
    <location>
        <begin position="248"/>
        <end position="249"/>
    </location>
</feature>
<evidence type="ECO:0000256" key="9">
    <source>
        <dbReference type="HAMAP-Rule" id="MF_03124"/>
    </source>
</evidence>
<dbReference type="NCBIfam" id="TIGR00120">
    <property type="entry name" value="ArgJ"/>
    <property type="match status" value="1"/>
</dbReference>
<name>A0A9W8KX25_9FUNG</name>
<dbReference type="FunFam" id="3.10.20.340:FF:000002">
    <property type="entry name" value="Arginine biosynthesis bifunctional protein ArgJ, mitochondrial"/>
    <property type="match status" value="1"/>
</dbReference>
<evidence type="ECO:0000313" key="11">
    <source>
        <dbReference type="Proteomes" id="UP001151518"/>
    </source>
</evidence>
<comment type="subcellular location">
    <subcellularLocation>
        <location evidence="9">Mitochondrion matrix</location>
    </subcellularLocation>
</comment>
<evidence type="ECO:0000256" key="7">
    <source>
        <dbReference type="ARBA" id="ARBA00023268"/>
    </source>
</evidence>
<comment type="pathway">
    <text evidence="9">Amino-acid biosynthesis; L-arginine biosynthesis; L-ornithine and N-acetyl-L-glutamate from L-glutamate and N(2)-acetyl-L-ornithine (cyclic): step 1/1.</text>
</comment>
<feature type="binding site" evidence="9">
    <location>
        <position position="249"/>
    </location>
    <ligand>
        <name>substrate</name>
    </ligand>
</feature>
<evidence type="ECO:0000256" key="3">
    <source>
        <dbReference type="ARBA" id="ARBA00022605"/>
    </source>
</evidence>
<dbReference type="AlphaFoldDB" id="A0A9W8KX25"/>
<dbReference type="Gene3D" id="3.60.70.12">
    <property type="entry name" value="L-amino peptidase D-ALA esterase/amidase"/>
    <property type="match status" value="1"/>
</dbReference>
<dbReference type="GO" id="GO:0004042">
    <property type="term" value="F:L-glutamate N-acetyltransferase activity"/>
    <property type="evidence" value="ECO:0007669"/>
    <property type="project" value="UniProtKB-UniRule"/>
</dbReference>
<feature type="binding site" evidence="9">
    <location>
        <position position="474"/>
    </location>
    <ligand>
        <name>substrate</name>
    </ligand>
</feature>
<comment type="subunit">
    <text evidence="9">Heterodimer of an alpha and a beta chain.</text>
</comment>
<evidence type="ECO:0000256" key="1">
    <source>
        <dbReference type="ARBA" id="ARBA00006774"/>
    </source>
</evidence>
<dbReference type="Pfam" id="PF01960">
    <property type="entry name" value="ArgJ"/>
    <property type="match status" value="1"/>
</dbReference>
<sequence>MLLTNASQVFQKSARVPSGLASLVSKRLFNTDISQFPANKQRFIPTSGKYPRGFFAGGSHCGIKKNSKPDLAVLLSDRATTTSAVFTTNQFSAAPVQFDKKVVGTAKELNSQIVRAVVINSGCANAVTGKQGLRDAEAMAAAGDKLVSVFDKGKGIEGKSGEHPSTLVMSTGVIGQTLPIDKISQGVGHMELGESHEMWMRAAIAHMTTDTFPKLLSREVVFDSAGGSKSFRMAGITKGAGLIHPNMATLLGTICTDAAVTQTLLDKALAYAVARSFNAISIDGDMSTNDTIAVIANGAAADGGAKVAIESELSNEYLVFRDELTKFMAELASLVVRDGEGATKFITIEVNGAQSFVDAKQVASTIATSSLVKTAIYGQDANWGRILCAVGYSGVSLDTAKVNLAIHPGDGTAPLVLVLRGEPQLPIDENRASEILKQEDMLVRVELGLGQESARMYTCDLSHDYVSINADYRS</sequence>
<dbReference type="SUPFAM" id="SSF56266">
    <property type="entry name" value="DmpA/ArgJ-like"/>
    <property type="match status" value="1"/>
</dbReference>
<comment type="catalytic activity">
    <reaction evidence="9">
        <text>L-glutamate + acetyl-CoA = N-acetyl-L-glutamate + CoA + H(+)</text>
        <dbReference type="Rhea" id="RHEA:24292"/>
        <dbReference type="ChEBI" id="CHEBI:15378"/>
        <dbReference type="ChEBI" id="CHEBI:29985"/>
        <dbReference type="ChEBI" id="CHEBI:44337"/>
        <dbReference type="ChEBI" id="CHEBI:57287"/>
        <dbReference type="ChEBI" id="CHEBI:57288"/>
        <dbReference type="EC" id="2.3.1.1"/>
    </reaction>
</comment>
<dbReference type="Gene3D" id="3.10.20.340">
    <property type="entry name" value="ArgJ beta chain, C-terminal domain"/>
    <property type="match status" value="1"/>
</dbReference>
<feature type="binding site" evidence="9">
    <location>
        <position position="208"/>
    </location>
    <ligand>
        <name>substrate</name>
    </ligand>
</feature>
<evidence type="ECO:0000313" key="10">
    <source>
        <dbReference type="EMBL" id="KAJ2673793.1"/>
    </source>
</evidence>
<dbReference type="EC" id="2.3.1.1" evidence="9"/>
<gene>
    <name evidence="10" type="primary">ECM42</name>
    <name evidence="10" type="ORF">GGI25_004600</name>
</gene>
<dbReference type="InterPro" id="IPR002813">
    <property type="entry name" value="Arg_biosynth_ArgJ"/>
</dbReference>
<comment type="catalytic activity">
    <reaction evidence="9">
        <text>N(2)-acetyl-L-ornithine + L-glutamate = N-acetyl-L-glutamate + L-ornithine</text>
        <dbReference type="Rhea" id="RHEA:15349"/>
        <dbReference type="ChEBI" id="CHEBI:29985"/>
        <dbReference type="ChEBI" id="CHEBI:44337"/>
        <dbReference type="ChEBI" id="CHEBI:46911"/>
        <dbReference type="ChEBI" id="CHEBI:57805"/>
        <dbReference type="EC" id="2.3.1.35"/>
    </reaction>
</comment>
<evidence type="ECO:0000256" key="5">
    <source>
        <dbReference type="ARBA" id="ARBA00022813"/>
    </source>
</evidence>
<evidence type="ECO:0000256" key="8">
    <source>
        <dbReference type="ARBA" id="ARBA00023315"/>
    </source>
</evidence>
<keyword evidence="8 9" id="KW-0012">Acyltransferase</keyword>
<keyword evidence="3 9" id="KW-0028">Amino-acid biosynthesis</keyword>
<feature type="binding site" evidence="9">
    <location>
        <position position="238"/>
    </location>
    <ligand>
        <name>substrate</name>
    </ligand>
</feature>
<feature type="chain" id="PRO_5041030137" description="Arginine biosynthesis bifunctional protein ArgJ beta chain" evidence="9">
    <location>
        <begin position="249"/>
        <end position="474"/>
    </location>
</feature>
<keyword evidence="2 9" id="KW-0055">Arginine biosynthesis</keyword>
<reference evidence="10" key="1">
    <citation type="submission" date="2022-07" db="EMBL/GenBank/DDBJ databases">
        <title>Phylogenomic reconstructions and comparative analyses of Kickxellomycotina fungi.</title>
        <authorList>
            <person name="Reynolds N.K."/>
            <person name="Stajich J.E."/>
            <person name="Barry K."/>
            <person name="Grigoriev I.V."/>
            <person name="Crous P."/>
            <person name="Smith M.E."/>
        </authorList>
    </citation>
    <scope>NUCLEOTIDE SEQUENCE</scope>
    <source>
        <strain evidence="10">NRRL 3115</strain>
    </source>
</reference>
<dbReference type="NCBIfam" id="NF003802">
    <property type="entry name" value="PRK05388.1"/>
    <property type="match status" value="1"/>
</dbReference>
<dbReference type="PANTHER" id="PTHR23100">
    <property type="entry name" value="ARGININE BIOSYNTHESIS BIFUNCTIONAL PROTEIN ARGJ"/>
    <property type="match status" value="1"/>
</dbReference>
<feature type="binding site" evidence="9">
    <location>
        <position position="340"/>
    </location>
    <ligand>
        <name>substrate</name>
    </ligand>
</feature>
<dbReference type="HAMAP" id="MF_01106">
    <property type="entry name" value="ArgJ"/>
    <property type="match status" value="1"/>
</dbReference>